<dbReference type="GO" id="GO:0016020">
    <property type="term" value="C:membrane"/>
    <property type="evidence" value="ECO:0007669"/>
    <property type="project" value="UniProtKB-SubCell"/>
</dbReference>
<feature type="transmembrane region" description="Helical" evidence="5">
    <location>
        <begin position="33"/>
        <end position="58"/>
    </location>
</feature>
<feature type="transmembrane region" description="Helical" evidence="5">
    <location>
        <begin position="89"/>
        <end position="113"/>
    </location>
</feature>
<reference evidence="6 7" key="1">
    <citation type="journal article" date="2013" name="Nature">
        <title>Insights into bilaterian evolution from three spiralian genomes.</title>
        <authorList>
            <person name="Simakov O."/>
            <person name="Marletaz F."/>
            <person name="Cho S.J."/>
            <person name="Edsinger-Gonzales E."/>
            <person name="Havlak P."/>
            <person name="Hellsten U."/>
            <person name="Kuo D.H."/>
            <person name="Larsson T."/>
            <person name="Lv J."/>
            <person name="Arendt D."/>
            <person name="Savage R."/>
            <person name="Osoegawa K."/>
            <person name="de Jong P."/>
            <person name="Grimwood J."/>
            <person name="Chapman J.A."/>
            <person name="Shapiro H."/>
            <person name="Aerts A."/>
            <person name="Otillar R.P."/>
            <person name="Terry A.Y."/>
            <person name="Boore J.L."/>
            <person name="Grigoriev I.V."/>
            <person name="Lindberg D.R."/>
            <person name="Seaver E.C."/>
            <person name="Weisblat D.A."/>
            <person name="Putnam N.H."/>
            <person name="Rokhsar D.S."/>
        </authorList>
    </citation>
    <scope>NUCLEOTIDE SEQUENCE [LARGE SCALE GENOMIC DNA]</scope>
</reference>
<dbReference type="PANTHER" id="PTHR19282">
    <property type="entry name" value="TETRASPANIN"/>
    <property type="match status" value="1"/>
</dbReference>
<evidence type="ECO:0000256" key="3">
    <source>
        <dbReference type="ARBA" id="ARBA00022989"/>
    </source>
</evidence>
<keyword evidence="2 5" id="KW-0812">Transmembrane</keyword>
<evidence type="ECO:0000313" key="7">
    <source>
        <dbReference type="Proteomes" id="UP000030746"/>
    </source>
</evidence>
<proteinExistence type="predicted"/>
<keyword evidence="4 5" id="KW-0472">Membrane</keyword>
<feature type="transmembrane region" description="Helical" evidence="5">
    <location>
        <begin position="120"/>
        <end position="144"/>
    </location>
</feature>
<dbReference type="CTD" id="20247578"/>
<protein>
    <submittedName>
        <fullName evidence="6">Uncharacterized protein</fullName>
    </submittedName>
</protein>
<evidence type="ECO:0000256" key="5">
    <source>
        <dbReference type="SAM" id="Phobius"/>
    </source>
</evidence>
<gene>
    <name evidence="6" type="ORF">LOTGIDRAFT_228215</name>
</gene>
<dbReference type="HOGENOM" id="CLU_055524_4_0_1"/>
<dbReference type="OrthoDB" id="6134317at2759"/>
<dbReference type="InterPro" id="IPR018499">
    <property type="entry name" value="Tetraspanin/Peripherin"/>
</dbReference>
<comment type="subcellular location">
    <subcellularLocation>
        <location evidence="1">Membrane</location>
        <topology evidence="1">Multi-pass membrane protein</topology>
    </subcellularLocation>
</comment>
<keyword evidence="7" id="KW-1185">Reference proteome</keyword>
<evidence type="ECO:0000256" key="4">
    <source>
        <dbReference type="ARBA" id="ARBA00023136"/>
    </source>
</evidence>
<feature type="transmembrane region" description="Helical" evidence="5">
    <location>
        <begin position="301"/>
        <end position="323"/>
    </location>
</feature>
<organism evidence="6 7">
    <name type="scientific">Lottia gigantea</name>
    <name type="common">Giant owl limpet</name>
    <dbReference type="NCBI Taxonomy" id="225164"/>
    <lineage>
        <taxon>Eukaryota</taxon>
        <taxon>Metazoa</taxon>
        <taxon>Spiralia</taxon>
        <taxon>Lophotrochozoa</taxon>
        <taxon>Mollusca</taxon>
        <taxon>Gastropoda</taxon>
        <taxon>Patellogastropoda</taxon>
        <taxon>Lottioidea</taxon>
        <taxon>Lottiidae</taxon>
        <taxon>Lottia</taxon>
    </lineage>
</organism>
<dbReference type="AlphaFoldDB" id="V4ART6"/>
<dbReference type="GeneID" id="20247578"/>
<dbReference type="RefSeq" id="XP_009051421.1">
    <property type="nucleotide sequence ID" value="XM_009053173.1"/>
</dbReference>
<dbReference type="EMBL" id="KB201304">
    <property type="protein sequence ID" value="ESO97560.1"/>
    <property type="molecule type" value="Genomic_DNA"/>
</dbReference>
<keyword evidence="3 5" id="KW-1133">Transmembrane helix</keyword>
<name>V4ART6_LOTGI</name>
<evidence type="ECO:0000313" key="6">
    <source>
        <dbReference type="EMBL" id="ESO97560.1"/>
    </source>
</evidence>
<dbReference type="OMA" id="MANCCAS"/>
<evidence type="ECO:0000256" key="2">
    <source>
        <dbReference type="ARBA" id="ARBA00022692"/>
    </source>
</evidence>
<evidence type="ECO:0000256" key="1">
    <source>
        <dbReference type="ARBA" id="ARBA00004141"/>
    </source>
</evidence>
<dbReference type="Pfam" id="PF00335">
    <property type="entry name" value="Tetraspanin"/>
    <property type="match status" value="1"/>
</dbReference>
<sequence>MTAMPPNKMLEHYTPRFLPSAKRLKFPSKCMKVWLVTLNSIFTLMGGCILGLGCVLKYNSELIHVYIRPILGAFKDNGEEISLQELYDALSVIFVAVGTSMFIVGFLGCFGAWCNMKSFLLMYIIILMVVTLSEIVCAILLLTMKKQMDITLQPLLKAAIQTDYTGDEGVDVTTIGMNYLFTEKDTYMINKYSPRSNGPEIKYKNNALTIRSLHGQYDCCGVHNYTDLHQAENWIRDVSLYGLTFQMQIPLMCCKLEGTYPNIIIPDDKTCTMLPDQNNSFYHKGCYYEVENSINKYQNTIIGAGVCVLIVEIISIVSSIYLLKELLFLKRKFCNVTPVSAAGIANSQRECCSERPHMLGDLSQFSKVFADRAVSCLPGKTQ</sequence>
<dbReference type="PRINTS" id="PR00259">
    <property type="entry name" value="TMFOUR"/>
</dbReference>
<dbReference type="InterPro" id="IPR008952">
    <property type="entry name" value="Tetraspanin_EC2_sf"/>
</dbReference>
<accession>V4ART6</accession>
<dbReference type="Proteomes" id="UP000030746">
    <property type="component" value="Unassembled WGS sequence"/>
</dbReference>
<dbReference type="SUPFAM" id="SSF48652">
    <property type="entry name" value="Tetraspanin"/>
    <property type="match status" value="1"/>
</dbReference>
<dbReference type="KEGG" id="lgi:LOTGIDRAFT_228215"/>
<dbReference type="Gene3D" id="1.10.1450.10">
    <property type="entry name" value="Tetraspanin"/>
    <property type="match status" value="1"/>
</dbReference>